<gene>
    <name evidence="2" type="ORF">SAMN05216188_11866</name>
</gene>
<evidence type="ECO:0000256" key="1">
    <source>
        <dbReference type="SAM" id="MobiDB-lite"/>
    </source>
</evidence>
<dbReference type="RefSeq" id="WP_143116335.1">
    <property type="nucleotide sequence ID" value="NZ_FOFR01000018.1"/>
</dbReference>
<dbReference type="EMBL" id="FOFR01000018">
    <property type="protein sequence ID" value="SER95464.1"/>
    <property type="molecule type" value="Genomic_DNA"/>
</dbReference>
<feature type="compositionally biased region" description="Acidic residues" evidence="1">
    <location>
        <begin position="178"/>
        <end position="187"/>
    </location>
</feature>
<feature type="region of interest" description="Disordered" evidence="1">
    <location>
        <begin position="175"/>
        <end position="195"/>
    </location>
</feature>
<dbReference type="Proteomes" id="UP000199352">
    <property type="component" value="Unassembled WGS sequence"/>
</dbReference>
<accession>A0A1H9TER9</accession>
<evidence type="ECO:0000313" key="3">
    <source>
        <dbReference type="Proteomes" id="UP000199352"/>
    </source>
</evidence>
<name>A0A1H9TER9_9PSEU</name>
<evidence type="ECO:0000313" key="2">
    <source>
        <dbReference type="EMBL" id="SER95464.1"/>
    </source>
</evidence>
<organism evidence="2 3">
    <name type="scientific">Lentzea xinjiangensis</name>
    <dbReference type="NCBI Taxonomy" id="402600"/>
    <lineage>
        <taxon>Bacteria</taxon>
        <taxon>Bacillati</taxon>
        <taxon>Actinomycetota</taxon>
        <taxon>Actinomycetes</taxon>
        <taxon>Pseudonocardiales</taxon>
        <taxon>Pseudonocardiaceae</taxon>
        <taxon>Lentzea</taxon>
    </lineage>
</organism>
<dbReference type="STRING" id="402600.SAMN05216188_11866"/>
<keyword evidence="3" id="KW-1185">Reference proteome</keyword>
<protein>
    <submittedName>
        <fullName evidence="2">Uncharacterized protein</fullName>
    </submittedName>
</protein>
<proteinExistence type="predicted"/>
<reference evidence="3" key="1">
    <citation type="submission" date="2016-10" db="EMBL/GenBank/DDBJ databases">
        <authorList>
            <person name="Varghese N."/>
            <person name="Submissions S."/>
        </authorList>
    </citation>
    <scope>NUCLEOTIDE SEQUENCE [LARGE SCALE GENOMIC DNA]</scope>
    <source>
        <strain evidence="3">CGMCC 4.3525</strain>
    </source>
</reference>
<dbReference type="OrthoDB" id="9903227at2"/>
<dbReference type="AlphaFoldDB" id="A0A1H9TER9"/>
<sequence>MPNPQNRTPDHIRAEVADYIRAHAGTPEGSVRAIARRFGIGKTTVGVIADEHGLGDAWLEGAEQTAAATEARRVHLGRQRALLQEDLLDSAADLVDRIHDEVVHLNVVKDGGEDGGEHVEHTVLPPGPADYRAMSAAIATFSKAAVDLAKLDNDTSRTDASVGLLDRFWEALVNDPETIGDDEDDEAPTPSEPVE</sequence>